<sequence>MTAFVQDQLAAGQDVGLAIASTATAYGPFTPFSSKEAIDNHPYLELTLS</sequence>
<reference evidence="1 2" key="1">
    <citation type="submission" date="2020-10" db="EMBL/GenBank/DDBJ databases">
        <title>Sequencing the genomes of 1000 actinobacteria strains.</title>
        <authorList>
            <person name="Klenk H.-P."/>
        </authorList>
    </citation>
    <scope>NUCLEOTIDE SEQUENCE [LARGE SCALE GENOMIC DNA]</scope>
    <source>
        <strain evidence="1 2">DSM 43173</strain>
    </source>
</reference>
<keyword evidence="2" id="KW-1185">Reference proteome</keyword>
<evidence type="ECO:0000313" key="1">
    <source>
        <dbReference type="EMBL" id="MBE1582680.1"/>
    </source>
</evidence>
<comment type="caution">
    <text evidence="1">The sequence shown here is derived from an EMBL/GenBank/DDBJ whole genome shotgun (WGS) entry which is preliminary data.</text>
</comment>
<evidence type="ECO:0000313" key="2">
    <source>
        <dbReference type="Proteomes" id="UP000633509"/>
    </source>
</evidence>
<organism evidence="1 2">
    <name type="scientific">Nonomuraea angiospora</name>
    <dbReference type="NCBI Taxonomy" id="46172"/>
    <lineage>
        <taxon>Bacteria</taxon>
        <taxon>Bacillati</taxon>
        <taxon>Actinomycetota</taxon>
        <taxon>Actinomycetes</taxon>
        <taxon>Streptosporangiales</taxon>
        <taxon>Streptosporangiaceae</taxon>
        <taxon>Nonomuraea</taxon>
    </lineage>
</organism>
<gene>
    <name evidence="1" type="ORF">H4W80_000938</name>
</gene>
<accession>A0ABR9LPU5</accession>
<dbReference type="RefSeq" id="WP_264085962.1">
    <property type="nucleotide sequence ID" value="NZ_JADBEK010000001.1"/>
</dbReference>
<proteinExistence type="predicted"/>
<name>A0ABR9LPU5_9ACTN</name>
<protein>
    <submittedName>
        <fullName evidence="1">Uncharacterized protein</fullName>
    </submittedName>
</protein>
<dbReference type="EMBL" id="JADBEK010000001">
    <property type="protein sequence ID" value="MBE1582680.1"/>
    <property type="molecule type" value="Genomic_DNA"/>
</dbReference>
<dbReference type="Proteomes" id="UP000633509">
    <property type="component" value="Unassembled WGS sequence"/>
</dbReference>